<dbReference type="GO" id="GO:0005524">
    <property type="term" value="F:ATP binding"/>
    <property type="evidence" value="ECO:0007669"/>
    <property type="project" value="UniProtKB-KW"/>
</dbReference>
<proteinExistence type="inferred from homology"/>
<dbReference type="GO" id="GO:0016887">
    <property type="term" value="F:ATP hydrolysis activity"/>
    <property type="evidence" value="ECO:0007669"/>
    <property type="project" value="InterPro"/>
</dbReference>
<evidence type="ECO:0000313" key="6">
    <source>
        <dbReference type="Proteomes" id="UP000245591"/>
    </source>
</evidence>
<keyword evidence="6" id="KW-1185">Reference proteome</keyword>
<dbReference type="AlphaFoldDB" id="A0A2U1IZU1"/>
<dbReference type="Gene3D" id="3.40.50.300">
    <property type="entry name" value="P-loop containing nucleotide triphosphate hydrolases"/>
    <property type="match status" value="1"/>
</dbReference>
<feature type="region of interest" description="Disordered" evidence="4">
    <location>
        <begin position="1"/>
        <end position="34"/>
    </location>
</feature>
<comment type="caution">
    <text evidence="5">The sequence shown here is derived from an EMBL/GenBank/DDBJ whole genome shotgun (WGS) entry which is preliminary data.</text>
</comment>
<dbReference type="PANTHER" id="PTHR12169">
    <property type="entry name" value="ATPASE N2B"/>
    <property type="match status" value="1"/>
</dbReference>
<feature type="compositionally biased region" description="Low complexity" evidence="4">
    <location>
        <begin position="20"/>
        <end position="34"/>
    </location>
</feature>
<reference evidence="5 6" key="1">
    <citation type="journal article" date="2018" name="MBio">
        <title>Comparative Genomics Reveals the Core Gene Toolbox for the Fungus-Insect Symbiosis.</title>
        <authorList>
            <person name="Wang Y."/>
            <person name="Stata M."/>
            <person name="Wang W."/>
            <person name="Stajich J.E."/>
            <person name="White M.M."/>
            <person name="Moncalvo J.M."/>
        </authorList>
    </citation>
    <scope>NUCLEOTIDE SEQUENCE [LARGE SCALE GENOMIC DNA]</scope>
    <source>
        <strain evidence="5 6">AUS-126-30</strain>
    </source>
</reference>
<name>A0A2U1IZU1_SMIAN</name>
<dbReference type="GO" id="GO:0005739">
    <property type="term" value="C:mitochondrion"/>
    <property type="evidence" value="ECO:0007669"/>
    <property type="project" value="TreeGrafter"/>
</dbReference>
<accession>A0A2U1IZU1</accession>
<dbReference type="InterPro" id="IPR005654">
    <property type="entry name" value="ATPase_AFG1-like"/>
</dbReference>
<protein>
    <recommendedName>
        <fullName evidence="7">AAA+ ATPase domain-containing protein</fullName>
    </recommendedName>
</protein>
<comment type="similarity">
    <text evidence="1">Belongs to the AFG1 ATPase family.</text>
</comment>
<keyword evidence="3" id="KW-0067">ATP-binding</keyword>
<evidence type="ECO:0000256" key="2">
    <source>
        <dbReference type="ARBA" id="ARBA00022741"/>
    </source>
</evidence>
<keyword evidence="2" id="KW-0547">Nucleotide-binding</keyword>
<dbReference type="NCBIfam" id="NF040713">
    <property type="entry name" value="ZapE"/>
    <property type="match status" value="1"/>
</dbReference>
<evidence type="ECO:0008006" key="7">
    <source>
        <dbReference type="Google" id="ProtNLM"/>
    </source>
</evidence>
<dbReference type="SUPFAM" id="SSF52540">
    <property type="entry name" value="P-loop containing nucleoside triphosphate hydrolases"/>
    <property type="match status" value="1"/>
</dbReference>
<evidence type="ECO:0000256" key="3">
    <source>
        <dbReference type="ARBA" id="ARBA00022840"/>
    </source>
</evidence>
<dbReference type="Proteomes" id="UP000245591">
    <property type="component" value="Unassembled WGS sequence"/>
</dbReference>
<dbReference type="Pfam" id="PF03969">
    <property type="entry name" value="AFG1_ATPase"/>
    <property type="match status" value="1"/>
</dbReference>
<organism evidence="5 6">
    <name type="scientific">Smittium angustum</name>
    <dbReference type="NCBI Taxonomy" id="133377"/>
    <lineage>
        <taxon>Eukaryota</taxon>
        <taxon>Fungi</taxon>
        <taxon>Fungi incertae sedis</taxon>
        <taxon>Zoopagomycota</taxon>
        <taxon>Kickxellomycotina</taxon>
        <taxon>Harpellomycetes</taxon>
        <taxon>Harpellales</taxon>
        <taxon>Legeriomycetaceae</taxon>
        <taxon>Smittium</taxon>
    </lineage>
</organism>
<dbReference type="InterPro" id="IPR027417">
    <property type="entry name" value="P-loop_NTPase"/>
</dbReference>
<dbReference type="EMBL" id="MBFU01000563">
    <property type="protein sequence ID" value="PVZ98328.1"/>
    <property type="molecule type" value="Genomic_DNA"/>
</dbReference>
<evidence type="ECO:0000313" key="5">
    <source>
        <dbReference type="EMBL" id="PVZ98328.1"/>
    </source>
</evidence>
<gene>
    <name evidence="5" type="ORF">BB558_005671</name>
</gene>
<evidence type="ECO:0000256" key="1">
    <source>
        <dbReference type="ARBA" id="ARBA00010322"/>
    </source>
</evidence>
<evidence type="ECO:0000256" key="4">
    <source>
        <dbReference type="SAM" id="MobiDB-lite"/>
    </source>
</evidence>
<dbReference type="GO" id="GO:0006515">
    <property type="term" value="P:protein quality control for misfolded or incompletely synthesized proteins"/>
    <property type="evidence" value="ECO:0007669"/>
    <property type="project" value="TreeGrafter"/>
</dbReference>
<sequence length="560" mass="64256">MHRAVRVIRPRGQTNTSFRSLSPVPSSFHSSTHSSKNINEIKKCNSFLTPEALLSTKNETQKIGYRQYSSDTYSSKTPVSAYKETVQKGLISYDQGQLEILEKLNTIHSEINKFLESNSAKYSEKASKLLKFVGLQNSFQTKNNLPKGLYIYGNVGTGKTMIMDLFYGTLNTTKKKRVHFHEFMLDIHARLQNLRTSNSTRNSPNPVFIVADQIADEAQVLCFDEFQVTNIADAMILRQLLEALSNRNIVIIYTSNRHPDDLYKNGLQRAGFIPCINLIKERNLIECLDSGIDYRRRERNSAGLYLNAMNPQSENQLEYVFDTLKTIDDSKVEYNRKITFLGRYFEVNKSTERVAYVTFDELCNQPLSAADYLKIVEQFRVLVVSNVPLMGLNHRDQARRFITFIDTMYEKRAILVMSSEYDIYQLFNVASYEQREVVSNDIKENDADAKKTIDITLNDNTVGIKVGGNSESSGKVMATSVEEKIEPYFMDKSTSLYTGEEELFAFDRTVSRLVEMRSNDYLDNFSPREYLEFFKNFDEGSLPSLEERNVDEKDIKIAAS</sequence>
<dbReference type="PANTHER" id="PTHR12169:SF6">
    <property type="entry name" value="AFG1-LIKE ATPASE"/>
    <property type="match status" value="1"/>
</dbReference>